<name>A0A1W2CIP0_9FIRM</name>
<reference evidence="2 3" key="1">
    <citation type="submission" date="2017-04" db="EMBL/GenBank/DDBJ databases">
        <authorList>
            <person name="Afonso C.L."/>
            <person name="Miller P.J."/>
            <person name="Scott M.A."/>
            <person name="Spackman E."/>
            <person name="Goraichik I."/>
            <person name="Dimitrov K.M."/>
            <person name="Suarez D.L."/>
            <person name="Swayne D.E."/>
        </authorList>
    </citation>
    <scope>NUCLEOTIDE SEQUENCE [LARGE SCALE GENOMIC DNA]</scope>
    <source>
        <strain evidence="2 3">DSM 12816</strain>
    </source>
</reference>
<keyword evidence="1" id="KW-0812">Transmembrane</keyword>
<dbReference type="EMBL" id="FWXW01000010">
    <property type="protein sequence ID" value="SMC84498.1"/>
    <property type="molecule type" value="Genomic_DNA"/>
</dbReference>
<sequence length="136" mass="15061">MSIQQGLAPFILAAGFIAAGLLIVWVVNRKMDASQADRFGGIGHFLAVLGTFFGFQLRIPEYKHGNDSLPGPVLFSLMFGIYVSLYVLVSTYTQYRKNRDDAQLAQKLIKESVVGFLGSAFVFVLSIVWEFIQCST</sequence>
<feature type="transmembrane region" description="Helical" evidence="1">
    <location>
        <begin position="6"/>
        <end position="27"/>
    </location>
</feature>
<keyword evidence="3" id="KW-1185">Reference proteome</keyword>
<feature type="transmembrane region" description="Helical" evidence="1">
    <location>
        <begin position="71"/>
        <end position="92"/>
    </location>
</feature>
<protein>
    <submittedName>
        <fullName evidence="2">Uncharacterized protein</fullName>
    </submittedName>
</protein>
<dbReference type="RefSeq" id="WP_084235447.1">
    <property type="nucleotide sequence ID" value="NZ_FWXW01000010.1"/>
</dbReference>
<dbReference type="Proteomes" id="UP000192790">
    <property type="component" value="Unassembled WGS sequence"/>
</dbReference>
<gene>
    <name evidence="2" type="ORF">SAMN02745168_0018</name>
</gene>
<evidence type="ECO:0000256" key="1">
    <source>
        <dbReference type="SAM" id="Phobius"/>
    </source>
</evidence>
<evidence type="ECO:0000313" key="2">
    <source>
        <dbReference type="EMBL" id="SMC84498.1"/>
    </source>
</evidence>
<keyword evidence="1" id="KW-0472">Membrane</keyword>
<organism evidence="2 3">
    <name type="scientific">Papillibacter cinnamivorans DSM 12816</name>
    <dbReference type="NCBI Taxonomy" id="1122930"/>
    <lineage>
        <taxon>Bacteria</taxon>
        <taxon>Bacillati</taxon>
        <taxon>Bacillota</taxon>
        <taxon>Clostridia</taxon>
        <taxon>Eubacteriales</taxon>
        <taxon>Oscillospiraceae</taxon>
        <taxon>Papillibacter</taxon>
    </lineage>
</organism>
<accession>A0A1W2CIP0</accession>
<dbReference type="AlphaFoldDB" id="A0A1W2CIP0"/>
<evidence type="ECO:0000313" key="3">
    <source>
        <dbReference type="Proteomes" id="UP000192790"/>
    </source>
</evidence>
<proteinExistence type="predicted"/>
<feature type="transmembrane region" description="Helical" evidence="1">
    <location>
        <begin position="39"/>
        <end position="59"/>
    </location>
</feature>
<feature type="transmembrane region" description="Helical" evidence="1">
    <location>
        <begin position="113"/>
        <end position="132"/>
    </location>
</feature>
<keyword evidence="1" id="KW-1133">Transmembrane helix</keyword>